<name>A0A9W7D0C2_9STRA</name>
<organism evidence="2 3">
    <name type="scientific">Phytophthora fragariaefolia</name>
    <dbReference type="NCBI Taxonomy" id="1490495"/>
    <lineage>
        <taxon>Eukaryota</taxon>
        <taxon>Sar</taxon>
        <taxon>Stramenopiles</taxon>
        <taxon>Oomycota</taxon>
        <taxon>Peronosporomycetes</taxon>
        <taxon>Peronosporales</taxon>
        <taxon>Peronosporaceae</taxon>
        <taxon>Phytophthora</taxon>
    </lineage>
</organism>
<reference evidence="2" key="1">
    <citation type="submission" date="2023-04" db="EMBL/GenBank/DDBJ databases">
        <title>Phytophthora fragariaefolia NBRC 109709.</title>
        <authorList>
            <person name="Ichikawa N."/>
            <person name="Sato H."/>
            <person name="Tonouchi N."/>
        </authorList>
    </citation>
    <scope>NUCLEOTIDE SEQUENCE</scope>
    <source>
        <strain evidence="2">NBRC 109709</strain>
    </source>
</reference>
<sequence>MVAASKMPASKKRSSAGIIDKGSKRGDVKEYVSPIKKVESTIKTRDATNIDKPHIFTTEGIYDLFMRNVMSYSTVL</sequence>
<dbReference type="Proteomes" id="UP001165121">
    <property type="component" value="Unassembled WGS sequence"/>
</dbReference>
<gene>
    <name evidence="2" type="ORF">Pfra01_002004900</name>
</gene>
<accession>A0A9W7D0C2</accession>
<evidence type="ECO:0000313" key="3">
    <source>
        <dbReference type="Proteomes" id="UP001165121"/>
    </source>
</evidence>
<keyword evidence="3" id="KW-1185">Reference proteome</keyword>
<dbReference type="AlphaFoldDB" id="A0A9W7D0C2"/>
<evidence type="ECO:0000313" key="2">
    <source>
        <dbReference type="EMBL" id="GMF50301.1"/>
    </source>
</evidence>
<comment type="caution">
    <text evidence="2">The sequence shown here is derived from an EMBL/GenBank/DDBJ whole genome shotgun (WGS) entry which is preliminary data.</text>
</comment>
<protein>
    <submittedName>
        <fullName evidence="2">Unnamed protein product</fullName>
    </submittedName>
</protein>
<evidence type="ECO:0000256" key="1">
    <source>
        <dbReference type="SAM" id="MobiDB-lite"/>
    </source>
</evidence>
<feature type="region of interest" description="Disordered" evidence="1">
    <location>
        <begin position="1"/>
        <end position="21"/>
    </location>
</feature>
<proteinExistence type="predicted"/>
<dbReference type="EMBL" id="BSXT01002673">
    <property type="protein sequence ID" value="GMF50301.1"/>
    <property type="molecule type" value="Genomic_DNA"/>
</dbReference>